<keyword evidence="4" id="KW-1185">Reference proteome</keyword>
<protein>
    <submittedName>
        <fullName evidence="2">Transposase</fullName>
    </submittedName>
</protein>
<organism evidence="2 4">
    <name type="scientific">Hymenobacter lapidarius</name>
    <dbReference type="NCBI Taxonomy" id="1908237"/>
    <lineage>
        <taxon>Bacteria</taxon>
        <taxon>Pseudomonadati</taxon>
        <taxon>Bacteroidota</taxon>
        <taxon>Cytophagia</taxon>
        <taxon>Cytophagales</taxon>
        <taxon>Hymenobacteraceae</taxon>
        <taxon>Hymenobacter</taxon>
    </lineage>
</organism>
<proteinExistence type="predicted"/>
<dbReference type="STRING" id="1908237.BEN47_03665"/>
<dbReference type="Pfam" id="PF13340">
    <property type="entry name" value="DUF4096"/>
    <property type="match status" value="1"/>
</dbReference>
<dbReference type="Proteomes" id="UP000176294">
    <property type="component" value="Unassembled WGS sequence"/>
</dbReference>
<dbReference type="InterPro" id="IPR052909">
    <property type="entry name" value="Transposase_6_like"/>
</dbReference>
<feature type="domain" description="Insertion element IS402-like" evidence="1">
    <location>
        <begin position="8"/>
        <end position="80"/>
    </location>
</feature>
<evidence type="ECO:0000259" key="1">
    <source>
        <dbReference type="Pfam" id="PF13340"/>
    </source>
</evidence>
<name>A0A1G1SXQ4_9BACT</name>
<sequence>MQKDRTLLTDAHWQRLSPLLPGQAGTCGVTAKDTRLFVEAVLWRLRCGTPWRDLPERFGAWSTVSMRFGRWKKKGVWDKVLATLQDDTGLHELMVDSTIVRAHQHAAGARKKTARRPLAAAGAAFRPSCT</sequence>
<reference evidence="2 4" key="1">
    <citation type="submission" date="2016-08" db="EMBL/GenBank/DDBJ databases">
        <title>Hymenobacter coccineus sp. nov., Hymenobacter lapidarius sp. nov. and Hymenobacter glacialis sp. nov., isolated from Antarctic soil.</title>
        <authorList>
            <person name="Sedlacek I."/>
            <person name="Kralova S."/>
            <person name="Kyrova K."/>
            <person name="Maslanova I."/>
            <person name="Stankova E."/>
            <person name="Vrbovska V."/>
            <person name="Nemec M."/>
            <person name="Bartak M."/>
            <person name="Svec P."/>
            <person name="Busse H.-J."/>
            <person name="Pantucek R."/>
        </authorList>
    </citation>
    <scope>NUCLEOTIDE SEQUENCE [LARGE SCALE GENOMIC DNA]</scope>
    <source>
        <strain evidence="2 4">CCM 8643</strain>
    </source>
</reference>
<dbReference type="PANTHER" id="PTHR46637:SF1">
    <property type="entry name" value="BLL5188 PROTEIN"/>
    <property type="match status" value="1"/>
</dbReference>
<dbReference type="NCBIfam" id="NF033580">
    <property type="entry name" value="transpos_IS5_3"/>
    <property type="match status" value="1"/>
</dbReference>
<evidence type="ECO:0000313" key="3">
    <source>
        <dbReference type="EMBL" id="OGX89189.1"/>
    </source>
</evidence>
<accession>A0A1G1SXQ4</accession>
<evidence type="ECO:0000313" key="4">
    <source>
        <dbReference type="Proteomes" id="UP000176294"/>
    </source>
</evidence>
<dbReference type="EMBL" id="MDZB01000039">
    <property type="protein sequence ID" value="OGX89189.1"/>
    <property type="molecule type" value="Genomic_DNA"/>
</dbReference>
<dbReference type="EMBL" id="MDZB01000131">
    <property type="protein sequence ID" value="OGX83398.1"/>
    <property type="molecule type" value="Genomic_DNA"/>
</dbReference>
<dbReference type="InterPro" id="IPR025161">
    <property type="entry name" value="IS402-like_dom"/>
</dbReference>
<comment type="caution">
    <text evidence="2">The sequence shown here is derived from an EMBL/GenBank/DDBJ whole genome shotgun (WGS) entry which is preliminary data.</text>
</comment>
<dbReference type="PANTHER" id="PTHR46637">
    <property type="entry name" value="TIS1421-TRANSPOSASE PROTEIN A"/>
    <property type="match status" value="1"/>
</dbReference>
<evidence type="ECO:0000313" key="2">
    <source>
        <dbReference type="EMBL" id="OGX83398.1"/>
    </source>
</evidence>
<gene>
    <name evidence="2" type="ORF">BEN47_03665</name>
    <name evidence="3" type="ORF">BEN47_19810</name>
</gene>
<dbReference type="AlphaFoldDB" id="A0A1G1SXQ4"/>